<dbReference type="SMART" id="SM00449">
    <property type="entry name" value="SPRY"/>
    <property type="match status" value="1"/>
</dbReference>
<dbReference type="InterPro" id="IPR050618">
    <property type="entry name" value="Ubq-SigPath_Reg"/>
</dbReference>
<feature type="repeat" description="TPR" evidence="1">
    <location>
        <begin position="229"/>
        <end position="262"/>
    </location>
</feature>
<organism evidence="3 4">
    <name type="scientific">Glomus cerebriforme</name>
    <dbReference type="NCBI Taxonomy" id="658196"/>
    <lineage>
        <taxon>Eukaryota</taxon>
        <taxon>Fungi</taxon>
        <taxon>Fungi incertae sedis</taxon>
        <taxon>Mucoromycota</taxon>
        <taxon>Glomeromycotina</taxon>
        <taxon>Glomeromycetes</taxon>
        <taxon>Glomerales</taxon>
        <taxon>Glomeraceae</taxon>
        <taxon>Glomus</taxon>
    </lineage>
</organism>
<reference evidence="3 4" key="1">
    <citation type="submission" date="2018-06" db="EMBL/GenBank/DDBJ databases">
        <title>Comparative genomics reveals the genomic features of Rhizophagus irregularis, R. cerebriforme, R. diaphanum and Gigaspora rosea, and their symbiotic lifestyle signature.</title>
        <authorList>
            <person name="Morin E."/>
            <person name="San Clemente H."/>
            <person name="Chen E.C.H."/>
            <person name="De La Providencia I."/>
            <person name="Hainaut M."/>
            <person name="Kuo A."/>
            <person name="Kohler A."/>
            <person name="Murat C."/>
            <person name="Tang N."/>
            <person name="Roy S."/>
            <person name="Loubradou J."/>
            <person name="Henrissat B."/>
            <person name="Grigoriev I.V."/>
            <person name="Corradi N."/>
            <person name="Roux C."/>
            <person name="Martin F.M."/>
        </authorList>
    </citation>
    <scope>NUCLEOTIDE SEQUENCE [LARGE SCALE GENOMIC DNA]</scope>
    <source>
        <strain evidence="3 4">DAOM 227022</strain>
    </source>
</reference>
<sequence>MDLHDHMNLPTAWNINDKSDFLSVDSDALRVEHTGPDERNEFSAVIRANHPVPSQCRLFYYFEVKIENIEKNGIIGIGLCTKNVDLNRMPGLNDNSWGYHNDDGNFFWDGNYKEYGPSFTTGDTIGCYLNFRNNIVFFTKNGDNLGIAYHDLKGILYPCVGLGSFGASVKVNFGSEKFKYTAITDDDIDEFLKKEWNEVLNSCNDECYTKFDELINDLTKSLNTEQILSYSLRLQGKFYFIVGRYELVIANLTKLLDFEPNNTFALRYQREAYYMMGNYDKSKSLYFKILETWAIEIFRK</sequence>
<keyword evidence="4" id="KW-1185">Reference proteome</keyword>
<keyword evidence="3" id="KW-0430">Lectin</keyword>
<dbReference type="Proteomes" id="UP000265703">
    <property type="component" value="Unassembled WGS sequence"/>
</dbReference>
<dbReference type="GO" id="GO:0030246">
    <property type="term" value="F:carbohydrate binding"/>
    <property type="evidence" value="ECO:0007669"/>
    <property type="project" value="UniProtKB-KW"/>
</dbReference>
<evidence type="ECO:0000259" key="2">
    <source>
        <dbReference type="PROSITE" id="PS50188"/>
    </source>
</evidence>
<dbReference type="OrthoDB" id="25503at2759"/>
<dbReference type="InterPro" id="IPR013320">
    <property type="entry name" value="ConA-like_dom_sf"/>
</dbReference>
<dbReference type="InterPro" id="IPR043136">
    <property type="entry name" value="B30.2/SPRY_sf"/>
</dbReference>
<proteinExistence type="predicted"/>
<comment type="caution">
    <text evidence="3">The sequence shown here is derived from an EMBL/GenBank/DDBJ whole genome shotgun (WGS) entry which is preliminary data.</text>
</comment>
<name>A0A397SBE1_9GLOM</name>
<protein>
    <submittedName>
        <fullName evidence="3">Concanavalin A-like lectin/glucanase domain-containing protein</fullName>
    </submittedName>
</protein>
<dbReference type="PROSITE" id="PS50005">
    <property type="entry name" value="TPR"/>
    <property type="match status" value="1"/>
</dbReference>
<feature type="domain" description="B30.2/SPRY" evidence="2">
    <location>
        <begin position="1"/>
        <end position="178"/>
    </location>
</feature>
<dbReference type="EMBL" id="QKYT01000556">
    <property type="protein sequence ID" value="RIA83610.1"/>
    <property type="molecule type" value="Genomic_DNA"/>
</dbReference>
<dbReference type="SUPFAM" id="SSF49899">
    <property type="entry name" value="Concanavalin A-like lectins/glucanases"/>
    <property type="match status" value="1"/>
</dbReference>
<dbReference type="SUPFAM" id="SSF48452">
    <property type="entry name" value="TPR-like"/>
    <property type="match status" value="1"/>
</dbReference>
<dbReference type="Gene3D" id="1.25.40.10">
    <property type="entry name" value="Tetratricopeptide repeat domain"/>
    <property type="match status" value="1"/>
</dbReference>
<dbReference type="PANTHER" id="PTHR12864">
    <property type="entry name" value="RAN BINDING PROTEIN 9-RELATED"/>
    <property type="match status" value="1"/>
</dbReference>
<keyword evidence="1" id="KW-0802">TPR repeat</keyword>
<evidence type="ECO:0000313" key="3">
    <source>
        <dbReference type="EMBL" id="RIA83610.1"/>
    </source>
</evidence>
<evidence type="ECO:0000313" key="4">
    <source>
        <dbReference type="Proteomes" id="UP000265703"/>
    </source>
</evidence>
<dbReference type="Gene3D" id="2.60.120.920">
    <property type="match status" value="1"/>
</dbReference>
<dbReference type="InterPro" id="IPR019734">
    <property type="entry name" value="TPR_rpt"/>
</dbReference>
<accession>A0A397SBE1</accession>
<dbReference type="STRING" id="658196.A0A397SBE1"/>
<evidence type="ECO:0000256" key="1">
    <source>
        <dbReference type="PROSITE-ProRule" id="PRU00339"/>
    </source>
</evidence>
<dbReference type="AlphaFoldDB" id="A0A397SBE1"/>
<dbReference type="InterPro" id="IPR011990">
    <property type="entry name" value="TPR-like_helical_dom_sf"/>
</dbReference>
<dbReference type="PROSITE" id="PS50188">
    <property type="entry name" value="B302_SPRY"/>
    <property type="match status" value="1"/>
</dbReference>
<dbReference type="InterPro" id="IPR001870">
    <property type="entry name" value="B30.2/SPRY"/>
</dbReference>
<dbReference type="InterPro" id="IPR003877">
    <property type="entry name" value="SPRY_dom"/>
</dbReference>
<gene>
    <name evidence="3" type="ORF">C1645_880391</name>
</gene>
<dbReference type="Pfam" id="PF00622">
    <property type="entry name" value="SPRY"/>
    <property type="match status" value="1"/>
</dbReference>